<proteinExistence type="predicted"/>
<reference evidence="2" key="1">
    <citation type="journal article" date="2022" name="Int. J. Mol. Sci.">
        <title>Draft Genome of Tanacetum Coccineum: Genomic Comparison of Closely Related Tanacetum-Family Plants.</title>
        <authorList>
            <person name="Yamashiro T."/>
            <person name="Shiraishi A."/>
            <person name="Nakayama K."/>
            <person name="Satake H."/>
        </authorList>
    </citation>
    <scope>NUCLEOTIDE SEQUENCE</scope>
</reference>
<evidence type="ECO:0000256" key="1">
    <source>
        <dbReference type="SAM" id="MobiDB-lite"/>
    </source>
</evidence>
<reference evidence="2" key="2">
    <citation type="submission" date="2022-01" db="EMBL/GenBank/DDBJ databases">
        <authorList>
            <person name="Yamashiro T."/>
            <person name="Shiraishi A."/>
            <person name="Satake H."/>
            <person name="Nakayama K."/>
        </authorList>
    </citation>
    <scope>NUCLEOTIDE SEQUENCE</scope>
</reference>
<evidence type="ECO:0000313" key="3">
    <source>
        <dbReference type="Proteomes" id="UP001151760"/>
    </source>
</evidence>
<protein>
    <submittedName>
        <fullName evidence="2">Uncharacterized protein</fullName>
    </submittedName>
</protein>
<comment type="caution">
    <text evidence="2">The sequence shown here is derived from an EMBL/GenBank/DDBJ whole genome shotgun (WGS) entry which is preliminary data.</text>
</comment>
<keyword evidence="3" id="KW-1185">Reference proteome</keyword>
<dbReference type="Proteomes" id="UP001151760">
    <property type="component" value="Unassembled WGS sequence"/>
</dbReference>
<evidence type="ECO:0000313" key="2">
    <source>
        <dbReference type="EMBL" id="GJS61219.1"/>
    </source>
</evidence>
<gene>
    <name evidence="2" type="ORF">Tco_0656003</name>
</gene>
<organism evidence="2 3">
    <name type="scientific">Tanacetum coccineum</name>
    <dbReference type="NCBI Taxonomy" id="301880"/>
    <lineage>
        <taxon>Eukaryota</taxon>
        <taxon>Viridiplantae</taxon>
        <taxon>Streptophyta</taxon>
        <taxon>Embryophyta</taxon>
        <taxon>Tracheophyta</taxon>
        <taxon>Spermatophyta</taxon>
        <taxon>Magnoliopsida</taxon>
        <taxon>eudicotyledons</taxon>
        <taxon>Gunneridae</taxon>
        <taxon>Pentapetalae</taxon>
        <taxon>asterids</taxon>
        <taxon>campanulids</taxon>
        <taxon>Asterales</taxon>
        <taxon>Asteraceae</taxon>
        <taxon>Asteroideae</taxon>
        <taxon>Anthemideae</taxon>
        <taxon>Anthemidinae</taxon>
        <taxon>Tanacetum</taxon>
    </lineage>
</organism>
<accession>A0ABQ4X7J3</accession>
<feature type="region of interest" description="Disordered" evidence="1">
    <location>
        <begin position="141"/>
        <end position="163"/>
    </location>
</feature>
<sequence>MTKVTDLEANLEQFKIEQAAINSEAAKQRALLQATIEKNKVEADRQFAEIMNALKARQSPTTLPATIPRFEENSGQSFRNDEVEKEVKDIGYKSALVIVAEVAEVADECGGKNLPLTDSTLKDLDTEDICTCVGVLESANSQDSTNPTWAGDQSRIREKDVPSHVPRKRKLHLGGHIFGLELIIGLHCDPGRGEDRVTWNPGINHHPSERKWNFCLNSFIESNIMNNHVFQHHDDQHERRVVKRRVWDPGITGGEC</sequence>
<name>A0ABQ4X7J3_9ASTR</name>
<dbReference type="EMBL" id="BQNB010009274">
    <property type="protein sequence ID" value="GJS61219.1"/>
    <property type="molecule type" value="Genomic_DNA"/>
</dbReference>